<sequence length="167" mass="18803">MSELKKMVVVIKNSVYNVGDSTGSSYDRVRVEDERGQTRYFKSLIVPAYVKKKGAFTEGVPRTWYIKEIKKNVSVIVAYESPNGSLEYDFDEIKVIARSNFLMGLKFVVLAVPAGIVIGVATYGLGLLVIPFFVYSGYRHLFKVPAMLSQKRLIEDFSRLGVAIRPH</sequence>
<accession>A0A1X0N3T4</accession>
<comment type="caution">
    <text evidence="2">The sequence shown here is derived from an EMBL/GenBank/DDBJ whole genome shotgun (WGS) entry which is preliminary data.</text>
</comment>
<gene>
    <name evidence="2" type="ORF">BZK31_17835</name>
</gene>
<proteinExistence type="predicted"/>
<dbReference type="STRING" id="1958950.BZK31_17835"/>
<evidence type="ECO:0000313" key="3">
    <source>
        <dbReference type="Proteomes" id="UP000192815"/>
    </source>
</evidence>
<keyword evidence="1" id="KW-0812">Transmembrane</keyword>
<protein>
    <submittedName>
        <fullName evidence="2">Uncharacterized protein</fullName>
    </submittedName>
</protein>
<keyword evidence="1" id="KW-1133">Transmembrane helix</keyword>
<dbReference type="OrthoDB" id="6992939at2"/>
<reference evidence="3" key="1">
    <citation type="submission" date="2017-02" db="EMBL/GenBank/DDBJ databases">
        <title>Pseudomonas floridae sp. nov., a novel pathogenic bacterial species isolated from tomato.</title>
        <authorList>
            <person name="Timilsina S."/>
            <person name="Vallad G.E."/>
            <person name="Jones J.B."/>
        </authorList>
    </citation>
    <scope>NUCLEOTIDE SEQUENCE [LARGE SCALE GENOMIC DNA]</scope>
    <source>
        <strain evidence="3">GEV388</strain>
    </source>
</reference>
<dbReference type="EMBL" id="MUIO01000072">
    <property type="protein sequence ID" value="ORC57887.1"/>
    <property type="molecule type" value="Genomic_DNA"/>
</dbReference>
<dbReference type="Proteomes" id="UP000192815">
    <property type="component" value="Unassembled WGS sequence"/>
</dbReference>
<name>A0A1X0N3T4_9PSED</name>
<organism evidence="2 3">
    <name type="scientific">Pseudomonas floridensis</name>
    <dbReference type="NCBI Taxonomy" id="1958950"/>
    <lineage>
        <taxon>Bacteria</taxon>
        <taxon>Pseudomonadati</taxon>
        <taxon>Pseudomonadota</taxon>
        <taxon>Gammaproteobacteria</taxon>
        <taxon>Pseudomonadales</taxon>
        <taxon>Pseudomonadaceae</taxon>
        <taxon>Pseudomonas</taxon>
    </lineage>
</organism>
<feature type="transmembrane region" description="Helical" evidence="1">
    <location>
        <begin position="107"/>
        <end position="135"/>
    </location>
</feature>
<keyword evidence="1" id="KW-0472">Membrane</keyword>
<dbReference type="AlphaFoldDB" id="A0A1X0N3T4"/>
<keyword evidence="3" id="KW-1185">Reference proteome</keyword>
<evidence type="ECO:0000256" key="1">
    <source>
        <dbReference type="SAM" id="Phobius"/>
    </source>
</evidence>
<evidence type="ECO:0000313" key="2">
    <source>
        <dbReference type="EMBL" id="ORC57887.1"/>
    </source>
</evidence>
<dbReference type="RefSeq" id="WP_157900760.1">
    <property type="nucleotide sequence ID" value="NZ_CBCRZR010000039.1"/>
</dbReference>